<sequence>MMPEAIGLDPICRPQHMANKEGDRSVRTTRATTAEKTRASQANGLTGEKINENLHAHDHAQASQPAAEATMASTTGQ</sequence>
<name>A0A8J4E6U8_9ACTN</name>
<dbReference type="Proteomes" id="UP000612585">
    <property type="component" value="Unassembled WGS sequence"/>
</dbReference>
<protein>
    <submittedName>
        <fullName evidence="2">Uncharacterized protein</fullName>
    </submittedName>
</protein>
<gene>
    <name evidence="2" type="ORF">Vau01_119810</name>
</gene>
<feature type="region of interest" description="Disordered" evidence="1">
    <location>
        <begin position="1"/>
        <end position="77"/>
    </location>
</feature>
<accession>A0A8J4E6U8</accession>
<feature type="compositionally biased region" description="Basic and acidic residues" evidence="1">
    <location>
        <begin position="49"/>
        <end position="60"/>
    </location>
</feature>
<reference evidence="2" key="1">
    <citation type="submission" date="2021-01" db="EMBL/GenBank/DDBJ databases">
        <title>Whole genome shotgun sequence of Virgisporangium aurantiacum NBRC 16421.</title>
        <authorList>
            <person name="Komaki H."/>
            <person name="Tamura T."/>
        </authorList>
    </citation>
    <scope>NUCLEOTIDE SEQUENCE</scope>
    <source>
        <strain evidence="2">NBRC 16421</strain>
    </source>
</reference>
<organism evidence="2 3">
    <name type="scientific">Virgisporangium aurantiacum</name>
    <dbReference type="NCBI Taxonomy" id="175570"/>
    <lineage>
        <taxon>Bacteria</taxon>
        <taxon>Bacillati</taxon>
        <taxon>Actinomycetota</taxon>
        <taxon>Actinomycetes</taxon>
        <taxon>Micromonosporales</taxon>
        <taxon>Micromonosporaceae</taxon>
        <taxon>Virgisporangium</taxon>
    </lineage>
</organism>
<comment type="caution">
    <text evidence="2">The sequence shown here is derived from an EMBL/GenBank/DDBJ whole genome shotgun (WGS) entry which is preliminary data.</text>
</comment>
<evidence type="ECO:0000256" key="1">
    <source>
        <dbReference type="SAM" id="MobiDB-lite"/>
    </source>
</evidence>
<proteinExistence type="predicted"/>
<dbReference type="EMBL" id="BOPG01000117">
    <property type="protein sequence ID" value="GIJ64465.1"/>
    <property type="molecule type" value="Genomic_DNA"/>
</dbReference>
<dbReference type="AlphaFoldDB" id="A0A8J4E6U8"/>
<keyword evidence="3" id="KW-1185">Reference proteome</keyword>
<evidence type="ECO:0000313" key="2">
    <source>
        <dbReference type="EMBL" id="GIJ64465.1"/>
    </source>
</evidence>
<evidence type="ECO:0000313" key="3">
    <source>
        <dbReference type="Proteomes" id="UP000612585"/>
    </source>
</evidence>